<evidence type="ECO:0000259" key="5">
    <source>
        <dbReference type="PROSITE" id="PS50994"/>
    </source>
</evidence>
<evidence type="ECO:0000256" key="1">
    <source>
        <dbReference type="ARBA" id="ARBA00022578"/>
    </source>
</evidence>
<proteinExistence type="predicted"/>
<protein>
    <recommendedName>
        <fullName evidence="5">Integrase catalytic domain-containing protein</fullName>
    </recommendedName>
</protein>
<feature type="domain" description="Integrase catalytic" evidence="5">
    <location>
        <begin position="8"/>
        <end position="162"/>
    </location>
</feature>
<evidence type="ECO:0000256" key="4">
    <source>
        <dbReference type="ARBA" id="ARBA00049244"/>
    </source>
</evidence>
<comment type="catalytic activity">
    <reaction evidence="3">
        <text>DNA(n) + a 2'-deoxyribonucleoside 5'-triphosphate = DNA(n+1) + diphosphate</text>
        <dbReference type="Rhea" id="RHEA:22508"/>
        <dbReference type="Rhea" id="RHEA-COMP:17339"/>
        <dbReference type="Rhea" id="RHEA-COMP:17340"/>
        <dbReference type="ChEBI" id="CHEBI:33019"/>
        <dbReference type="ChEBI" id="CHEBI:61560"/>
        <dbReference type="ChEBI" id="CHEBI:173112"/>
        <dbReference type="EC" id="2.7.7.49"/>
    </reaction>
</comment>
<dbReference type="InterPro" id="IPR012337">
    <property type="entry name" value="RNaseH-like_sf"/>
</dbReference>
<dbReference type="EMBL" id="CAGI01000112">
    <property type="protein sequence ID" value="CCF48172.1"/>
    <property type="molecule type" value="Genomic_DNA"/>
</dbReference>
<dbReference type="GO" id="GO:0015074">
    <property type="term" value="P:DNA integration"/>
    <property type="evidence" value="ECO:0007669"/>
    <property type="project" value="InterPro"/>
</dbReference>
<gene>
    <name evidence="6" type="ORF">UHOR_12960</name>
</gene>
<dbReference type="SUPFAM" id="SSF53098">
    <property type="entry name" value="Ribonuclease H-like"/>
    <property type="match status" value="1"/>
</dbReference>
<name>I2FMM9_USTHO</name>
<comment type="caution">
    <text evidence="6">The sequence shown here is derived from an EMBL/GenBank/DDBJ whole genome shotgun (WGS) entry which is preliminary data.</text>
</comment>
<evidence type="ECO:0000256" key="3">
    <source>
        <dbReference type="ARBA" id="ARBA00048173"/>
    </source>
</evidence>
<dbReference type="PANTHER" id="PTHR42648:SF18">
    <property type="entry name" value="RETROTRANSPOSON, UNCLASSIFIED-LIKE PROTEIN"/>
    <property type="match status" value="1"/>
</dbReference>
<dbReference type="GO" id="GO:0003964">
    <property type="term" value="F:RNA-directed DNA polymerase activity"/>
    <property type="evidence" value="ECO:0007669"/>
    <property type="project" value="UniProtKB-EC"/>
</dbReference>
<sequence>MGKGNGTIASHPLELVHVDLLTHFSDQTEFTSVLVAIDNASSFTYVKPLCRKANALHVFQEWIKYAKIQTRCQLKIIHSNNGGEWSSNVAMHWQNKAGFRWKKSSVYTSKQNGKAKRTICTIQNIINSMLHTHQLPQTFWPYTIEATAFTKNLLLNIKNKIP</sequence>
<keyword evidence="2" id="KW-0694">RNA-binding</keyword>
<evidence type="ECO:0000313" key="6">
    <source>
        <dbReference type="EMBL" id="CCF48172.1"/>
    </source>
</evidence>
<dbReference type="PROSITE" id="PS50994">
    <property type="entry name" value="INTEGRASE"/>
    <property type="match status" value="1"/>
</dbReference>
<dbReference type="GO" id="GO:0003723">
    <property type="term" value="F:RNA binding"/>
    <property type="evidence" value="ECO:0007669"/>
    <property type="project" value="UniProtKB-KW"/>
</dbReference>
<dbReference type="PANTHER" id="PTHR42648">
    <property type="entry name" value="TRANSPOSASE, PUTATIVE-RELATED"/>
    <property type="match status" value="1"/>
</dbReference>
<dbReference type="AlphaFoldDB" id="I2FMM9"/>
<evidence type="ECO:0000313" key="7">
    <source>
        <dbReference type="Proteomes" id="UP000006174"/>
    </source>
</evidence>
<dbReference type="eggNOG" id="KOG0017">
    <property type="taxonomic scope" value="Eukaryota"/>
</dbReference>
<evidence type="ECO:0000256" key="2">
    <source>
        <dbReference type="ARBA" id="ARBA00022884"/>
    </source>
</evidence>
<accession>I2FMM9</accession>
<dbReference type="GO" id="GO:0003887">
    <property type="term" value="F:DNA-directed DNA polymerase activity"/>
    <property type="evidence" value="ECO:0007669"/>
    <property type="project" value="UniProtKB-EC"/>
</dbReference>
<dbReference type="Gene3D" id="3.30.420.10">
    <property type="entry name" value="Ribonuclease H-like superfamily/Ribonuclease H"/>
    <property type="match status" value="1"/>
</dbReference>
<keyword evidence="1" id="KW-0815">Transposition</keyword>
<dbReference type="InterPro" id="IPR039537">
    <property type="entry name" value="Retrotran_Ty1/copia-like"/>
</dbReference>
<comment type="catalytic activity">
    <reaction evidence="4">
        <text>DNA(n) + a 2'-deoxyribonucleoside 5'-triphosphate = DNA(n+1) + diphosphate</text>
        <dbReference type="Rhea" id="RHEA:22508"/>
        <dbReference type="Rhea" id="RHEA-COMP:17339"/>
        <dbReference type="Rhea" id="RHEA-COMP:17340"/>
        <dbReference type="ChEBI" id="CHEBI:33019"/>
        <dbReference type="ChEBI" id="CHEBI:61560"/>
        <dbReference type="ChEBI" id="CHEBI:173112"/>
        <dbReference type="EC" id="2.7.7.7"/>
    </reaction>
</comment>
<reference evidence="6 7" key="1">
    <citation type="journal article" date="2012" name="Plant Cell">
        <title>Genome comparison of barley and maize smut fungi reveals targeted loss of RNA silencing components and species-specific presence of transposable elements.</title>
        <authorList>
            <person name="Laurie J.D."/>
            <person name="Ali S."/>
            <person name="Linning R."/>
            <person name="Mannhaupt G."/>
            <person name="Wong P."/>
            <person name="Gueldener U."/>
            <person name="Muensterkoetter M."/>
            <person name="Moore R."/>
            <person name="Kahmann R."/>
            <person name="Bakkeren G."/>
            <person name="Schirawski J."/>
        </authorList>
    </citation>
    <scope>NUCLEOTIDE SEQUENCE [LARGE SCALE GENOMIC DNA]</scope>
    <source>
        <strain evidence="7">Uh4875-4</strain>
    </source>
</reference>
<organism evidence="6 7">
    <name type="scientific">Ustilago hordei</name>
    <name type="common">Barley covered smut fungus</name>
    <dbReference type="NCBI Taxonomy" id="120017"/>
    <lineage>
        <taxon>Eukaryota</taxon>
        <taxon>Fungi</taxon>
        <taxon>Dikarya</taxon>
        <taxon>Basidiomycota</taxon>
        <taxon>Ustilaginomycotina</taxon>
        <taxon>Ustilaginomycetes</taxon>
        <taxon>Ustilaginales</taxon>
        <taxon>Ustilaginaceae</taxon>
        <taxon>Ustilago</taxon>
    </lineage>
</organism>
<keyword evidence="7" id="KW-1185">Reference proteome</keyword>
<dbReference type="HOGENOM" id="CLU_1636678_0_0_1"/>
<dbReference type="Proteomes" id="UP000006174">
    <property type="component" value="Unassembled WGS sequence"/>
</dbReference>
<dbReference type="STRING" id="1128400.I2FMM9"/>
<dbReference type="GO" id="GO:0032196">
    <property type="term" value="P:transposition"/>
    <property type="evidence" value="ECO:0007669"/>
    <property type="project" value="UniProtKB-KW"/>
</dbReference>
<dbReference type="InterPro" id="IPR001584">
    <property type="entry name" value="Integrase_cat-core"/>
</dbReference>
<dbReference type="InterPro" id="IPR036397">
    <property type="entry name" value="RNaseH_sf"/>
</dbReference>
<dbReference type="GO" id="GO:0005634">
    <property type="term" value="C:nucleus"/>
    <property type="evidence" value="ECO:0007669"/>
    <property type="project" value="UniProtKB-ARBA"/>
</dbReference>